<gene>
    <name evidence="1" type="ORF">MBHS_01206</name>
</gene>
<name>A0A1H6F737_9GAMM</name>
<reference evidence="1 2" key="1">
    <citation type="submission" date="2016-10" db="EMBL/GenBank/DDBJ databases">
        <authorList>
            <person name="de Groot N.N."/>
        </authorList>
    </citation>
    <scope>NUCLEOTIDE SEQUENCE [LARGE SCALE GENOMIC DNA]</scope>
    <source>
        <strain evidence="1">MBHS1</strain>
    </source>
</reference>
<evidence type="ECO:0000313" key="1">
    <source>
        <dbReference type="EMBL" id="SEH05353.1"/>
    </source>
</evidence>
<keyword evidence="2" id="KW-1185">Reference proteome</keyword>
<dbReference type="Proteomes" id="UP000236724">
    <property type="component" value="Unassembled WGS sequence"/>
</dbReference>
<evidence type="ECO:0000313" key="2">
    <source>
        <dbReference type="Proteomes" id="UP000236724"/>
    </source>
</evidence>
<dbReference type="EMBL" id="FMSV02000206">
    <property type="protein sequence ID" value="SEH05353.1"/>
    <property type="molecule type" value="Genomic_DNA"/>
</dbReference>
<proteinExistence type="predicted"/>
<organism evidence="1 2">
    <name type="scientific">Candidatus Venteria ishoeyi</name>
    <dbReference type="NCBI Taxonomy" id="1899563"/>
    <lineage>
        <taxon>Bacteria</taxon>
        <taxon>Pseudomonadati</taxon>
        <taxon>Pseudomonadota</taxon>
        <taxon>Gammaproteobacteria</taxon>
        <taxon>Thiotrichales</taxon>
        <taxon>Thiotrichaceae</taxon>
        <taxon>Venteria</taxon>
    </lineage>
</organism>
<protein>
    <submittedName>
        <fullName evidence="1">Uncharacterized protein</fullName>
    </submittedName>
</protein>
<accession>A0A1H6F737</accession>
<dbReference type="AlphaFoldDB" id="A0A1H6F737"/>
<sequence length="56" mass="6155">MGLKYAPIDNPFNLTFQTLRYGQRLALTSGELTLGHTTLLFKSELVVLKSGAEGSR</sequence>